<dbReference type="SUPFAM" id="SSF88659">
    <property type="entry name" value="Sigma3 and sigma4 domains of RNA polymerase sigma factors"/>
    <property type="match status" value="1"/>
</dbReference>
<dbReference type="Pfam" id="PF08281">
    <property type="entry name" value="Sigma70_r4_2"/>
    <property type="match status" value="1"/>
</dbReference>
<dbReference type="Proteomes" id="UP000015531">
    <property type="component" value="Unassembled WGS sequence"/>
</dbReference>
<evidence type="ECO:0000313" key="9">
    <source>
        <dbReference type="EMBL" id="EQB11727.1"/>
    </source>
</evidence>
<dbReference type="OrthoDB" id="7861343at2"/>
<evidence type="ECO:0000259" key="7">
    <source>
        <dbReference type="Pfam" id="PF04542"/>
    </source>
</evidence>
<keyword evidence="2" id="KW-0805">Transcription regulation</keyword>
<evidence type="ECO:0000256" key="3">
    <source>
        <dbReference type="ARBA" id="ARBA00023082"/>
    </source>
</evidence>
<dbReference type="InterPro" id="IPR036388">
    <property type="entry name" value="WH-like_DNA-bd_sf"/>
</dbReference>
<dbReference type="GO" id="GO:0016987">
    <property type="term" value="F:sigma factor activity"/>
    <property type="evidence" value="ECO:0007669"/>
    <property type="project" value="UniProtKB-KW"/>
</dbReference>
<dbReference type="InterPro" id="IPR007627">
    <property type="entry name" value="RNA_pol_sigma70_r2"/>
</dbReference>
<evidence type="ECO:0000256" key="2">
    <source>
        <dbReference type="ARBA" id="ARBA00023015"/>
    </source>
</evidence>
<accession>T0HFD8</accession>
<dbReference type="EMBL" id="ATDP01000106">
    <property type="protein sequence ID" value="EQB11727.1"/>
    <property type="molecule type" value="Genomic_DNA"/>
</dbReference>
<dbReference type="InterPro" id="IPR013249">
    <property type="entry name" value="RNA_pol_sigma70_r4_t2"/>
</dbReference>
<dbReference type="InterPro" id="IPR013324">
    <property type="entry name" value="RNA_pol_sigma_r3/r4-like"/>
</dbReference>
<evidence type="ECO:0000259" key="8">
    <source>
        <dbReference type="Pfam" id="PF08281"/>
    </source>
</evidence>
<evidence type="ECO:0000256" key="4">
    <source>
        <dbReference type="ARBA" id="ARBA00023125"/>
    </source>
</evidence>
<dbReference type="Pfam" id="PF04542">
    <property type="entry name" value="Sigma70_r2"/>
    <property type="match status" value="1"/>
</dbReference>
<keyword evidence="4" id="KW-0238">DNA-binding</keyword>
<gene>
    <name evidence="9" type="ORF">RLDS_21590</name>
</gene>
<evidence type="ECO:0000313" key="10">
    <source>
        <dbReference type="Proteomes" id="UP000015531"/>
    </source>
</evidence>
<keyword evidence="10" id="KW-1185">Reference proteome</keyword>
<dbReference type="RefSeq" id="WP_021227791.1">
    <property type="nucleotide sequence ID" value="NZ_ATDP01000106.1"/>
</dbReference>
<dbReference type="InterPro" id="IPR013325">
    <property type="entry name" value="RNA_pol_sigma_r2"/>
</dbReference>
<dbReference type="SUPFAM" id="SSF88946">
    <property type="entry name" value="Sigma2 domain of RNA polymerase sigma factors"/>
    <property type="match status" value="1"/>
</dbReference>
<evidence type="ECO:0000256" key="6">
    <source>
        <dbReference type="SAM" id="MobiDB-lite"/>
    </source>
</evidence>
<evidence type="ECO:0008006" key="11">
    <source>
        <dbReference type="Google" id="ProtNLM"/>
    </source>
</evidence>
<reference evidence="9 10" key="1">
    <citation type="journal article" date="2013" name="Genome Announc.">
        <title>Draft Genome Sequence of Sphingobium lactosutens Strain DS20T, Isolated from a Hexachlorocyclohexane Dumpsite.</title>
        <authorList>
            <person name="Kumar R."/>
            <person name="Dwivedi V."/>
            <person name="Negi V."/>
            <person name="Khurana J.P."/>
            <person name="Lal R."/>
        </authorList>
    </citation>
    <scope>NUCLEOTIDE SEQUENCE [LARGE SCALE GENOMIC DNA]</scope>
    <source>
        <strain evidence="9 10">DS20</strain>
    </source>
</reference>
<dbReference type="InterPro" id="IPR014284">
    <property type="entry name" value="RNA_pol_sigma-70_dom"/>
</dbReference>
<organism evidence="9 10">
    <name type="scientific">Sphingobium lactosutens DS20</name>
    <dbReference type="NCBI Taxonomy" id="1331060"/>
    <lineage>
        <taxon>Bacteria</taxon>
        <taxon>Pseudomonadati</taxon>
        <taxon>Pseudomonadota</taxon>
        <taxon>Alphaproteobacteria</taxon>
        <taxon>Sphingomonadales</taxon>
        <taxon>Sphingomonadaceae</taxon>
        <taxon>Sphingobium</taxon>
    </lineage>
</organism>
<comment type="caution">
    <text evidence="9">The sequence shown here is derived from an EMBL/GenBank/DDBJ whole genome shotgun (WGS) entry which is preliminary data.</text>
</comment>
<feature type="domain" description="RNA polymerase sigma-70 region 2" evidence="7">
    <location>
        <begin position="41"/>
        <end position="97"/>
    </location>
</feature>
<comment type="similarity">
    <text evidence="1">Belongs to the sigma-70 factor family. ECF subfamily.</text>
</comment>
<dbReference type="Gene3D" id="1.10.10.10">
    <property type="entry name" value="Winged helix-like DNA-binding domain superfamily/Winged helix DNA-binding domain"/>
    <property type="match status" value="1"/>
</dbReference>
<dbReference type="PANTHER" id="PTHR43133:SF8">
    <property type="entry name" value="RNA POLYMERASE SIGMA FACTOR HI_1459-RELATED"/>
    <property type="match status" value="1"/>
</dbReference>
<dbReference type="PATRIC" id="fig|1331060.3.peg.4174"/>
<dbReference type="NCBIfam" id="TIGR02937">
    <property type="entry name" value="sigma70-ECF"/>
    <property type="match status" value="1"/>
</dbReference>
<dbReference type="GO" id="GO:0003677">
    <property type="term" value="F:DNA binding"/>
    <property type="evidence" value="ECO:0007669"/>
    <property type="project" value="UniProtKB-KW"/>
</dbReference>
<protein>
    <recommendedName>
        <fullName evidence="11">RNA polymerase sigma-70 factor</fullName>
    </recommendedName>
</protein>
<dbReference type="eggNOG" id="COG1595">
    <property type="taxonomic scope" value="Bacteria"/>
</dbReference>
<sequence length="222" mass="25557">MAKNERTSRQAREEPELEAAKPADAAVRRALIEAREEFLLFLYQRVGNRSDAEELLQKFSLKALERAAQLRDIRSVRGWLGRILATTLIDHHRHTGRHRNREIGTDPSDLESLAIEPDHEMDEAICNCLHKLLPTLKPEYADVLWRSDILDEPRDRIAASLGTTLNNVTVRLHRARQTLRKRLEEMCLSCPTHGFLQCECEEIEQAKAKHGNLKGKDLDERQ</sequence>
<dbReference type="AlphaFoldDB" id="T0HFD8"/>
<name>T0HFD8_9SPHN</name>
<feature type="region of interest" description="Disordered" evidence="6">
    <location>
        <begin position="1"/>
        <end position="20"/>
    </location>
</feature>
<evidence type="ECO:0000256" key="1">
    <source>
        <dbReference type="ARBA" id="ARBA00010641"/>
    </source>
</evidence>
<dbReference type="InterPro" id="IPR039425">
    <property type="entry name" value="RNA_pol_sigma-70-like"/>
</dbReference>
<proteinExistence type="inferred from homology"/>
<evidence type="ECO:0000256" key="5">
    <source>
        <dbReference type="ARBA" id="ARBA00023163"/>
    </source>
</evidence>
<dbReference type="Gene3D" id="1.10.1740.10">
    <property type="match status" value="1"/>
</dbReference>
<dbReference type="PANTHER" id="PTHR43133">
    <property type="entry name" value="RNA POLYMERASE ECF-TYPE SIGMA FACTO"/>
    <property type="match status" value="1"/>
</dbReference>
<dbReference type="GO" id="GO:0006352">
    <property type="term" value="P:DNA-templated transcription initiation"/>
    <property type="evidence" value="ECO:0007669"/>
    <property type="project" value="InterPro"/>
</dbReference>
<feature type="domain" description="RNA polymerase sigma factor 70 region 4 type 2" evidence="8">
    <location>
        <begin position="127"/>
        <end position="179"/>
    </location>
</feature>
<keyword evidence="3" id="KW-0731">Sigma factor</keyword>
<keyword evidence="5" id="KW-0804">Transcription</keyword>